<name>A0A195CWS7_9HYME</name>
<dbReference type="EMBL" id="KQ977171">
    <property type="protein sequence ID" value="KYN05126.1"/>
    <property type="molecule type" value="Genomic_DNA"/>
</dbReference>
<accession>A0A195CWS7</accession>
<proteinExistence type="predicted"/>
<dbReference type="Proteomes" id="UP000078542">
    <property type="component" value="Unassembled WGS sequence"/>
</dbReference>
<keyword evidence="2" id="KW-1185">Reference proteome</keyword>
<dbReference type="AlphaFoldDB" id="A0A195CWS7"/>
<reference evidence="1 2" key="1">
    <citation type="submission" date="2016-03" db="EMBL/GenBank/DDBJ databases">
        <title>Cyphomyrmex costatus WGS genome.</title>
        <authorList>
            <person name="Nygaard S."/>
            <person name="Hu H."/>
            <person name="Boomsma J."/>
            <person name="Zhang G."/>
        </authorList>
    </citation>
    <scope>NUCLEOTIDE SEQUENCE [LARGE SCALE GENOMIC DNA]</scope>
    <source>
        <strain evidence="1">MS0001</strain>
        <tissue evidence="1">Whole body</tissue>
    </source>
</reference>
<evidence type="ECO:0000313" key="1">
    <source>
        <dbReference type="EMBL" id="KYN05126.1"/>
    </source>
</evidence>
<gene>
    <name evidence="1" type="ORF">ALC62_03926</name>
</gene>
<organism evidence="1 2">
    <name type="scientific">Cyphomyrmex costatus</name>
    <dbReference type="NCBI Taxonomy" id="456900"/>
    <lineage>
        <taxon>Eukaryota</taxon>
        <taxon>Metazoa</taxon>
        <taxon>Ecdysozoa</taxon>
        <taxon>Arthropoda</taxon>
        <taxon>Hexapoda</taxon>
        <taxon>Insecta</taxon>
        <taxon>Pterygota</taxon>
        <taxon>Neoptera</taxon>
        <taxon>Endopterygota</taxon>
        <taxon>Hymenoptera</taxon>
        <taxon>Apocrita</taxon>
        <taxon>Aculeata</taxon>
        <taxon>Formicoidea</taxon>
        <taxon>Formicidae</taxon>
        <taxon>Myrmicinae</taxon>
        <taxon>Cyphomyrmex</taxon>
    </lineage>
</organism>
<evidence type="ECO:0000313" key="2">
    <source>
        <dbReference type="Proteomes" id="UP000078542"/>
    </source>
</evidence>
<protein>
    <submittedName>
        <fullName evidence="1">Uncharacterized protein</fullName>
    </submittedName>
</protein>
<sequence>MFREHVINRRDKNKARTLRVREREKRRRVVVVFYRVFVCRSCILRLVTDIRGILPRDERAFEAHRTCQEKCLSARPRF</sequence>